<reference evidence="1 2" key="1">
    <citation type="journal article" date="2018" name="Nat. Biotechnol.">
        <title>A standardized bacterial taxonomy based on genome phylogeny substantially revises the tree of life.</title>
        <authorList>
            <person name="Parks D.H."/>
            <person name="Chuvochina M."/>
            <person name="Waite D.W."/>
            <person name="Rinke C."/>
            <person name="Skarshewski A."/>
            <person name="Chaumeil P.A."/>
            <person name="Hugenholtz P."/>
        </authorList>
    </citation>
    <scope>NUCLEOTIDE SEQUENCE [LARGE SCALE GENOMIC DNA]</scope>
    <source>
        <strain evidence="1">UBA8844</strain>
    </source>
</reference>
<dbReference type="Proteomes" id="UP000264071">
    <property type="component" value="Unassembled WGS sequence"/>
</dbReference>
<dbReference type="OMA" id="GCEDHIL"/>
<evidence type="ECO:0000313" key="1">
    <source>
        <dbReference type="EMBL" id="HCT56439.1"/>
    </source>
</evidence>
<proteinExistence type="predicted"/>
<organism evidence="1 2">
    <name type="scientific">Gemmatimonas aurantiaca</name>
    <dbReference type="NCBI Taxonomy" id="173480"/>
    <lineage>
        <taxon>Bacteria</taxon>
        <taxon>Pseudomonadati</taxon>
        <taxon>Gemmatimonadota</taxon>
        <taxon>Gemmatimonadia</taxon>
        <taxon>Gemmatimonadales</taxon>
        <taxon>Gemmatimonadaceae</taxon>
        <taxon>Gemmatimonas</taxon>
    </lineage>
</organism>
<dbReference type="AlphaFoldDB" id="A0A3D4V5M2"/>
<name>A0A3D4V5M2_9BACT</name>
<gene>
    <name evidence="1" type="ORF">DGD08_04415</name>
</gene>
<evidence type="ECO:0000313" key="2">
    <source>
        <dbReference type="Proteomes" id="UP000264071"/>
    </source>
</evidence>
<comment type="caution">
    <text evidence="1">The sequence shown here is derived from an EMBL/GenBank/DDBJ whole genome shotgun (WGS) entry which is preliminary data.</text>
</comment>
<accession>A0A3D4V5M2</accession>
<dbReference type="EMBL" id="DPIY01000005">
    <property type="protein sequence ID" value="HCT56439.1"/>
    <property type="molecule type" value="Genomic_DNA"/>
</dbReference>
<protein>
    <submittedName>
        <fullName evidence="1">Uncharacterized protein</fullName>
    </submittedName>
</protein>
<sequence>MNPFPDLEEFPEIWLVHIGEPQANSLRLEIGAPLPWDGGPHRPGILDRQPPAPAPTATFEILFEWYVAYTVRNECFSFTDDTEVFQGRIAVVYTRSKFLDFVRLSTGGFDDPLTHFGFFCADHTIDVVTAHVPTIRRIA</sequence>